<protein>
    <submittedName>
        <fullName evidence="1">Uncharacterized protein</fullName>
    </submittedName>
</protein>
<evidence type="ECO:0000313" key="1">
    <source>
        <dbReference type="EMBL" id="KAH0535552.1"/>
    </source>
</evidence>
<dbReference type="EMBL" id="JAHXZJ010002982">
    <property type="protein sequence ID" value="KAH0535552.1"/>
    <property type="molecule type" value="Genomic_DNA"/>
</dbReference>
<dbReference type="Proteomes" id="UP000826195">
    <property type="component" value="Unassembled WGS sequence"/>
</dbReference>
<sequence>MSTMLQCYNVLRISSRVTNEKKAVKILMQPACWDKSSMCRVELILYERHGSHGACSRPGGSAQARGQGPKIPDPFYLMCLHVWMRRRSTGMTELTVTPDRSLRKAFGAPDLHPNSPFLDPTLI</sequence>
<comment type="caution">
    <text evidence="1">The sequence shown here is derived from an EMBL/GenBank/DDBJ whole genome shotgun (WGS) entry which is preliminary data.</text>
</comment>
<evidence type="ECO:0000313" key="2">
    <source>
        <dbReference type="Proteomes" id="UP000826195"/>
    </source>
</evidence>
<accession>A0AAV7HYV9</accession>
<reference evidence="1 2" key="1">
    <citation type="journal article" date="2021" name="J. Hered.">
        <title>A chromosome-level genome assembly of the parasitoid wasp, Cotesia glomerata (Hymenoptera: Braconidae).</title>
        <authorList>
            <person name="Pinto B.J."/>
            <person name="Weis J.J."/>
            <person name="Gamble T."/>
            <person name="Ode P.J."/>
            <person name="Paul R."/>
            <person name="Zaspel J.M."/>
        </authorList>
    </citation>
    <scope>NUCLEOTIDE SEQUENCE [LARGE SCALE GENOMIC DNA]</scope>
    <source>
        <strain evidence="1">CgM1</strain>
    </source>
</reference>
<dbReference type="AlphaFoldDB" id="A0AAV7HYV9"/>
<organism evidence="1 2">
    <name type="scientific">Cotesia glomerata</name>
    <name type="common">Lepidopteran parasitic wasp</name>
    <name type="synonym">Apanteles glomeratus</name>
    <dbReference type="NCBI Taxonomy" id="32391"/>
    <lineage>
        <taxon>Eukaryota</taxon>
        <taxon>Metazoa</taxon>
        <taxon>Ecdysozoa</taxon>
        <taxon>Arthropoda</taxon>
        <taxon>Hexapoda</taxon>
        <taxon>Insecta</taxon>
        <taxon>Pterygota</taxon>
        <taxon>Neoptera</taxon>
        <taxon>Endopterygota</taxon>
        <taxon>Hymenoptera</taxon>
        <taxon>Apocrita</taxon>
        <taxon>Ichneumonoidea</taxon>
        <taxon>Braconidae</taxon>
        <taxon>Microgastrinae</taxon>
        <taxon>Cotesia</taxon>
    </lineage>
</organism>
<name>A0AAV7HYV9_COTGL</name>
<keyword evidence="2" id="KW-1185">Reference proteome</keyword>
<proteinExistence type="predicted"/>
<gene>
    <name evidence="1" type="ORF">KQX54_017094</name>
</gene>